<dbReference type="InParanoid" id="A0A4V3SJ35"/>
<dbReference type="SUPFAM" id="SSF57756">
    <property type="entry name" value="Retrovirus zinc finger-like domains"/>
    <property type="match status" value="1"/>
</dbReference>
<dbReference type="PROSITE" id="PS50158">
    <property type="entry name" value="ZF_CCHC"/>
    <property type="match status" value="1"/>
</dbReference>
<evidence type="ECO:0000256" key="2">
    <source>
        <dbReference type="SAM" id="MobiDB-lite"/>
    </source>
</evidence>
<feature type="compositionally biased region" description="Low complexity" evidence="2">
    <location>
        <begin position="110"/>
        <end position="125"/>
    </location>
</feature>
<feature type="region of interest" description="Disordered" evidence="2">
    <location>
        <begin position="445"/>
        <end position="591"/>
    </location>
</feature>
<dbReference type="PANTHER" id="PTHR45725">
    <property type="entry name" value="FORMIN HOMOLOGY 2 FAMILY MEMBER"/>
    <property type="match status" value="1"/>
</dbReference>
<dbReference type="InterPro" id="IPR036875">
    <property type="entry name" value="Znf_CCHC_sf"/>
</dbReference>
<evidence type="ECO:0000259" key="3">
    <source>
        <dbReference type="PROSITE" id="PS50158"/>
    </source>
</evidence>
<dbReference type="Proteomes" id="UP000298138">
    <property type="component" value="Unassembled WGS sequence"/>
</dbReference>
<sequence>MSVAGQTCYNCGSPAHWAQHCPEPRRAVPAGAKQRNTNHNSRVGKKTNKPVITRYPPPPGYGAPTPTGTIPPAGVPAPVPYPQPAYPMHTASPQPPQTPQWQQPPPSYPAPTQQWTSQAQSPQQPVAGPTYGPPHSQQSAYPAPTYPQPGPGPTNYPSLNPAPPQGYVQQTPYPHTRQPYQQPYSAPVLQPTAAYTPPAPFAPPHAPPPAYPQAQYKPPPPSLPGPPVPVPQRSANGFQPYQPPPMATHRFSNGRFQNQGGPRQNAHNHYQNNQGNNHGSNSKSNRNFKRFNQPQQTNDLSSLPPPPKPPRFWPLPEPGPKNKNGVVVWTPAQPLHRPLAATYEETEAQLKENFVPPEDRGKNLVCSKYFDSEGNPINREEIENNEDMKNDPVWHSVRTGGSTRVQYTQEKPVMDEEMLKVVAECKLNLLSEEKLAARKYAKYHIDNGIGSNDGDGKKRSWDDFIDRNSNDSEQRSGKRRHGGRNGRSNRNRYGNKNGGNRRMGQDGPSQKNNPPPLHRNIHPLPPKPVGLPPPPNIKNEDFCDTPLSNKRRRSPSPPRADTNGTSWSDHINKRVKHEQEDGILRGEVAPV</sequence>
<feature type="compositionally biased region" description="Low complexity" evidence="2">
    <location>
        <begin position="264"/>
        <end position="285"/>
    </location>
</feature>
<feature type="compositionally biased region" description="Pro residues" evidence="2">
    <location>
        <begin position="303"/>
        <end position="319"/>
    </location>
</feature>
<feature type="compositionally biased region" description="Pro residues" evidence="2">
    <location>
        <begin position="513"/>
        <end position="536"/>
    </location>
</feature>
<dbReference type="EMBL" id="ML220115">
    <property type="protein sequence ID" value="TGZ82415.1"/>
    <property type="molecule type" value="Genomic_DNA"/>
</dbReference>
<feature type="region of interest" description="Disordered" evidence="2">
    <location>
        <begin position="14"/>
        <end position="319"/>
    </location>
</feature>
<keyword evidence="1" id="KW-0479">Metal-binding</keyword>
<accession>A0A4V3SJ35</accession>
<feature type="compositionally biased region" description="Pro residues" evidence="2">
    <location>
        <begin position="144"/>
        <end position="164"/>
    </location>
</feature>
<evidence type="ECO:0000313" key="5">
    <source>
        <dbReference type="Proteomes" id="UP000298138"/>
    </source>
</evidence>
<dbReference type="GO" id="GO:0008270">
    <property type="term" value="F:zinc ion binding"/>
    <property type="evidence" value="ECO:0007669"/>
    <property type="project" value="UniProtKB-KW"/>
</dbReference>
<feature type="domain" description="CCHC-type" evidence="3">
    <location>
        <begin position="8"/>
        <end position="23"/>
    </location>
</feature>
<dbReference type="AlphaFoldDB" id="A0A4V3SJ35"/>
<dbReference type="InterPro" id="IPR001878">
    <property type="entry name" value="Znf_CCHC"/>
</dbReference>
<keyword evidence="1" id="KW-0862">Zinc</keyword>
<feature type="compositionally biased region" description="Polar residues" evidence="2">
    <location>
        <begin position="250"/>
        <end position="262"/>
    </location>
</feature>
<feature type="compositionally biased region" description="Low complexity" evidence="2">
    <location>
        <begin position="491"/>
        <end position="502"/>
    </location>
</feature>
<feature type="compositionally biased region" description="Basic residues" evidence="2">
    <location>
        <begin position="477"/>
        <end position="490"/>
    </location>
</feature>
<feature type="compositionally biased region" description="Pro residues" evidence="2">
    <location>
        <begin position="93"/>
        <end position="109"/>
    </location>
</feature>
<dbReference type="SMART" id="SM00343">
    <property type="entry name" value="ZnF_C2HC"/>
    <property type="match status" value="1"/>
</dbReference>
<dbReference type="Gene3D" id="4.10.60.10">
    <property type="entry name" value="Zinc finger, CCHC-type"/>
    <property type="match status" value="1"/>
</dbReference>
<keyword evidence="5" id="KW-1185">Reference proteome</keyword>
<name>A0A4V3SJ35_9PEZI</name>
<protein>
    <recommendedName>
        <fullName evidence="3">CCHC-type domain-containing protein</fullName>
    </recommendedName>
</protein>
<dbReference type="GO" id="GO:0003676">
    <property type="term" value="F:nucleic acid binding"/>
    <property type="evidence" value="ECO:0007669"/>
    <property type="project" value="InterPro"/>
</dbReference>
<dbReference type="InterPro" id="IPR051425">
    <property type="entry name" value="Formin_Homology"/>
</dbReference>
<feature type="compositionally biased region" description="Pro residues" evidence="2">
    <location>
        <begin position="73"/>
        <end position="85"/>
    </location>
</feature>
<dbReference type="OrthoDB" id="5431222at2759"/>
<dbReference type="STRING" id="341454.A0A4V3SJ35"/>
<keyword evidence="1" id="KW-0863">Zinc-finger</keyword>
<reference evidence="4 5" key="1">
    <citation type="submission" date="2019-04" db="EMBL/GenBank/DDBJ databases">
        <title>Comparative genomics and transcriptomics to analyze fruiting body development in filamentous ascomycetes.</title>
        <authorList>
            <consortium name="DOE Joint Genome Institute"/>
            <person name="Lutkenhaus R."/>
            <person name="Traeger S."/>
            <person name="Breuer J."/>
            <person name="Kuo A."/>
            <person name="Lipzen A."/>
            <person name="Pangilinan J."/>
            <person name="Dilworth D."/>
            <person name="Sandor L."/>
            <person name="Poggeler S."/>
            <person name="Barry K."/>
            <person name="Grigoriev I.V."/>
            <person name="Nowrousian M."/>
        </authorList>
    </citation>
    <scope>NUCLEOTIDE SEQUENCE [LARGE SCALE GENOMIC DNA]</scope>
    <source>
        <strain evidence="4 5">CBS 389.68</strain>
    </source>
</reference>
<proteinExistence type="predicted"/>
<dbReference type="PANTHER" id="PTHR45725:SF1">
    <property type="entry name" value="DISHEVELLED ASSOCIATED ACTIVATOR OF MORPHOGENESIS, ISOFORM D"/>
    <property type="match status" value="1"/>
</dbReference>
<feature type="compositionally biased region" description="Basic and acidic residues" evidence="2">
    <location>
        <begin position="454"/>
        <end position="476"/>
    </location>
</feature>
<feature type="compositionally biased region" description="Polar residues" evidence="2">
    <location>
        <begin position="167"/>
        <end position="184"/>
    </location>
</feature>
<gene>
    <name evidence="4" type="ORF">EX30DRAFT_370529</name>
</gene>
<evidence type="ECO:0000256" key="1">
    <source>
        <dbReference type="PROSITE-ProRule" id="PRU00047"/>
    </source>
</evidence>
<organism evidence="4 5">
    <name type="scientific">Ascodesmis nigricans</name>
    <dbReference type="NCBI Taxonomy" id="341454"/>
    <lineage>
        <taxon>Eukaryota</taxon>
        <taxon>Fungi</taxon>
        <taxon>Dikarya</taxon>
        <taxon>Ascomycota</taxon>
        <taxon>Pezizomycotina</taxon>
        <taxon>Pezizomycetes</taxon>
        <taxon>Pezizales</taxon>
        <taxon>Ascodesmidaceae</taxon>
        <taxon>Ascodesmis</taxon>
    </lineage>
</organism>
<feature type="compositionally biased region" description="Pro residues" evidence="2">
    <location>
        <begin position="197"/>
        <end position="230"/>
    </location>
</feature>
<feature type="compositionally biased region" description="Polar residues" evidence="2">
    <location>
        <begin position="290"/>
        <end position="301"/>
    </location>
</feature>
<evidence type="ECO:0000313" key="4">
    <source>
        <dbReference type="EMBL" id="TGZ82415.1"/>
    </source>
</evidence>
<feature type="compositionally biased region" description="Low complexity" evidence="2">
    <location>
        <begin position="62"/>
        <end position="72"/>
    </location>
</feature>